<evidence type="ECO:0000313" key="2">
    <source>
        <dbReference type="EMBL" id="KAK1324131.1"/>
    </source>
</evidence>
<dbReference type="InterPro" id="IPR050942">
    <property type="entry name" value="F-box_BR-signaling"/>
</dbReference>
<proteinExistence type="predicted"/>
<keyword evidence="3" id="KW-1185">Reference proteome</keyword>
<gene>
    <name evidence="2" type="ORF">QJS10_CPA02g01080</name>
</gene>
<feature type="domain" description="KIB1-4 beta-propeller" evidence="1">
    <location>
        <begin position="72"/>
        <end position="235"/>
    </location>
</feature>
<dbReference type="AlphaFoldDB" id="A0AAV9FEJ5"/>
<dbReference type="Proteomes" id="UP001180020">
    <property type="component" value="Unassembled WGS sequence"/>
</dbReference>
<reference evidence="2" key="2">
    <citation type="submission" date="2023-06" db="EMBL/GenBank/DDBJ databases">
        <authorList>
            <person name="Ma L."/>
            <person name="Liu K.-W."/>
            <person name="Li Z."/>
            <person name="Hsiao Y.-Y."/>
            <person name="Qi Y."/>
            <person name="Fu T."/>
            <person name="Tang G."/>
            <person name="Zhang D."/>
            <person name="Sun W.-H."/>
            <person name="Liu D.-K."/>
            <person name="Li Y."/>
            <person name="Chen G.-Z."/>
            <person name="Liu X.-D."/>
            <person name="Liao X.-Y."/>
            <person name="Jiang Y.-T."/>
            <person name="Yu X."/>
            <person name="Hao Y."/>
            <person name="Huang J."/>
            <person name="Zhao X.-W."/>
            <person name="Ke S."/>
            <person name="Chen Y.-Y."/>
            <person name="Wu W.-L."/>
            <person name="Hsu J.-L."/>
            <person name="Lin Y.-F."/>
            <person name="Huang M.-D."/>
            <person name="Li C.-Y."/>
            <person name="Huang L."/>
            <person name="Wang Z.-W."/>
            <person name="Zhao X."/>
            <person name="Zhong W.-Y."/>
            <person name="Peng D.-H."/>
            <person name="Ahmad S."/>
            <person name="Lan S."/>
            <person name="Zhang J.-S."/>
            <person name="Tsai W.-C."/>
            <person name="Van De Peer Y."/>
            <person name="Liu Z.-J."/>
        </authorList>
    </citation>
    <scope>NUCLEOTIDE SEQUENCE</scope>
    <source>
        <strain evidence="2">CP</strain>
        <tissue evidence="2">Leaves</tissue>
    </source>
</reference>
<evidence type="ECO:0000259" key="1">
    <source>
        <dbReference type="Pfam" id="PF03478"/>
    </source>
</evidence>
<accession>A0AAV9FEJ5</accession>
<protein>
    <recommendedName>
        <fullName evidence="1">KIB1-4 beta-propeller domain-containing protein</fullName>
    </recommendedName>
</protein>
<dbReference type="EMBL" id="JAUJYO010000002">
    <property type="protein sequence ID" value="KAK1324131.1"/>
    <property type="molecule type" value="Genomic_DNA"/>
</dbReference>
<dbReference type="Gene3D" id="1.20.1280.50">
    <property type="match status" value="1"/>
</dbReference>
<sequence length="244" mass="28691">MTEADWAEIPYDILDLITMRLPFLSDHIRFGAVCKWWGFVANTKFRPLNLEFPWLILFRKTTLHNSSDYALYNPLEGHLHRIDLPNRHQRCLESSEGWLALVDNDSLSFHLFNLLSEEEVGHLPNLLCIDNLELVYWKQGDRRWTMVRPTFSLVDGAVFYKEKLYLVNGSSGYVLALDLLHQEQEMMMVLPLVEDVDAHRYRNKYLARGPSGLLLIWRCGFSQHNREFRDSKVCEVLSLRDDYV</sequence>
<comment type="caution">
    <text evidence="2">The sequence shown here is derived from an EMBL/GenBank/DDBJ whole genome shotgun (WGS) entry which is preliminary data.</text>
</comment>
<dbReference type="Pfam" id="PF03478">
    <property type="entry name" value="Beta-prop_KIB1-4"/>
    <property type="match status" value="1"/>
</dbReference>
<dbReference type="PANTHER" id="PTHR44259">
    <property type="entry name" value="OS07G0183000 PROTEIN-RELATED"/>
    <property type="match status" value="1"/>
</dbReference>
<evidence type="ECO:0000313" key="3">
    <source>
        <dbReference type="Proteomes" id="UP001180020"/>
    </source>
</evidence>
<organism evidence="2 3">
    <name type="scientific">Acorus calamus</name>
    <name type="common">Sweet flag</name>
    <dbReference type="NCBI Taxonomy" id="4465"/>
    <lineage>
        <taxon>Eukaryota</taxon>
        <taxon>Viridiplantae</taxon>
        <taxon>Streptophyta</taxon>
        <taxon>Embryophyta</taxon>
        <taxon>Tracheophyta</taxon>
        <taxon>Spermatophyta</taxon>
        <taxon>Magnoliopsida</taxon>
        <taxon>Liliopsida</taxon>
        <taxon>Acoraceae</taxon>
        <taxon>Acorus</taxon>
    </lineage>
</organism>
<dbReference type="InterPro" id="IPR005174">
    <property type="entry name" value="KIB1-4_b-propeller"/>
</dbReference>
<reference evidence="2" key="1">
    <citation type="journal article" date="2023" name="Nat. Commun.">
        <title>Diploid and tetraploid genomes of Acorus and the evolution of monocots.</title>
        <authorList>
            <person name="Ma L."/>
            <person name="Liu K.W."/>
            <person name="Li Z."/>
            <person name="Hsiao Y.Y."/>
            <person name="Qi Y."/>
            <person name="Fu T."/>
            <person name="Tang G.D."/>
            <person name="Zhang D."/>
            <person name="Sun W.H."/>
            <person name="Liu D.K."/>
            <person name="Li Y."/>
            <person name="Chen G.Z."/>
            <person name="Liu X.D."/>
            <person name="Liao X.Y."/>
            <person name="Jiang Y.T."/>
            <person name="Yu X."/>
            <person name="Hao Y."/>
            <person name="Huang J."/>
            <person name="Zhao X.W."/>
            <person name="Ke S."/>
            <person name="Chen Y.Y."/>
            <person name="Wu W.L."/>
            <person name="Hsu J.L."/>
            <person name="Lin Y.F."/>
            <person name="Huang M.D."/>
            <person name="Li C.Y."/>
            <person name="Huang L."/>
            <person name="Wang Z.W."/>
            <person name="Zhao X."/>
            <person name="Zhong W.Y."/>
            <person name="Peng D.H."/>
            <person name="Ahmad S."/>
            <person name="Lan S."/>
            <person name="Zhang J.S."/>
            <person name="Tsai W.C."/>
            <person name="Van de Peer Y."/>
            <person name="Liu Z.J."/>
        </authorList>
    </citation>
    <scope>NUCLEOTIDE SEQUENCE</scope>
    <source>
        <strain evidence="2">CP</strain>
    </source>
</reference>
<name>A0AAV9FEJ5_ACOCL</name>